<dbReference type="EMBL" id="CAJNOE010000079">
    <property type="protein sequence ID" value="CAF0873087.1"/>
    <property type="molecule type" value="Genomic_DNA"/>
</dbReference>
<dbReference type="AlphaFoldDB" id="A0A813XWS6"/>
<evidence type="ECO:0000256" key="1">
    <source>
        <dbReference type="ARBA" id="ARBA00004167"/>
    </source>
</evidence>
<comment type="catalytic activity">
    <reaction evidence="7">
        <text>lanosterol + NADPH + H(+) = 24,25-dihydrolanosterol + NADP(+)</text>
        <dbReference type="Rhea" id="RHEA:33919"/>
        <dbReference type="ChEBI" id="CHEBI:15378"/>
        <dbReference type="ChEBI" id="CHEBI:16521"/>
        <dbReference type="ChEBI" id="CHEBI:28113"/>
        <dbReference type="ChEBI" id="CHEBI:57783"/>
        <dbReference type="ChEBI" id="CHEBI:58349"/>
    </reaction>
    <physiologicalReaction direction="left-to-right" evidence="7">
        <dbReference type="Rhea" id="RHEA:33920"/>
    </physiologicalReaction>
</comment>
<dbReference type="EC" id="1.3.1.72" evidence="2"/>
<dbReference type="GO" id="GO:0050614">
    <property type="term" value="F:Delta24-sterol reductase activity"/>
    <property type="evidence" value="ECO:0007669"/>
    <property type="project" value="UniProtKB-EC"/>
</dbReference>
<dbReference type="InterPro" id="IPR016169">
    <property type="entry name" value="FAD-bd_PCMH_sub2"/>
</dbReference>
<comment type="subcellular location">
    <subcellularLocation>
        <location evidence="1">Membrane</location>
        <topology evidence="1">Single-pass membrane protein</topology>
    </subcellularLocation>
</comment>
<evidence type="ECO:0000256" key="7">
    <source>
        <dbReference type="ARBA" id="ARBA00051033"/>
    </source>
</evidence>
<comment type="caution">
    <text evidence="10">The sequence shown here is derived from an EMBL/GenBank/DDBJ whole genome shotgun (WGS) entry which is preliminary data.</text>
</comment>
<dbReference type="InterPro" id="IPR016166">
    <property type="entry name" value="FAD-bd_PCMH"/>
</dbReference>
<feature type="domain" description="FAD-binding PCMH-type" evidence="9">
    <location>
        <begin position="40"/>
        <end position="212"/>
    </location>
</feature>
<keyword evidence="4" id="KW-1133">Transmembrane helix</keyword>
<dbReference type="GO" id="GO:0005737">
    <property type="term" value="C:cytoplasm"/>
    <property type="evidence" value="ECO:0007669"/>
    <property type="project" value="TreeGrafter"/>
</dbReference>
<accession>A0A813XWS6</accession>
<dbReference type="GO" id="GO:0000246">
    <property type="term" value="F:Delta24(24-1) sterol reductase activity"/>
    <property type="evidence" value="ECO:0007669"/>
    <property type="project" value="TreeGrafter"/>
</dbReference>
<dbReference type="Proteomes" id="UP000663860">
    <property type="component" value="Unassembled WGS sequence"/>
</dbReference>
<keyword evidence="5" id="KW-0560">Oxidoreductase</keyword>
<sequence>MIWEKLKIILSIIIDIFISLCEIPFLIFKTNKNVSTPVRFKSQQQHKLDITQIATEIRSITNHNPSVQIVMDRKSGEGHSTRSTAYKDGKYKINISSLNSIIEINQHEEYAEVEALVTFEEVCKATIKYGLLPAVVPEFKSITIGGAIQGLGIESTSWKYGTFDKTVIEATLITGHGNILYASEVPDLWKNLPGSNGTVALIVAARIRLVQATEWIHLRYVFYPNLLNFLSDIEKKISIQTNTGWIGDNQVIDAIHFCGKNQAMNGIIAMYGGCVSSIPRNASIRKETVFSSFFYQHVKNILTKKKMTNDHNETILHEDYIPTLDYLFRHDRGAFWAAAEVASTDPLIGFIFRRPYLLCLLNHFLKTKTLYKIAMLTSDQKRESTGMIQDVDVLPDRAEEIINWAISKDLNMIWLCPVRCHGTDESFFSVAQPNTPFVMNIGLYGVAKDIPQSNLDLQRLVIKLGGKCGLYAHIYLDREEFWSCYNYKEYIRLREMFGGHVFMDLWDKVAGIVFSKISIKR</sequence>
<keyword evidence="3" id="KW-0812">Transmembrane</keyword>
<evidence type="ECO:0000256" key="5">
    <source>
        <dbReference type="ARBA" id="ARBA00023002"/>
    </source>
</evidence>
<name>A0A813XWS6_9BILA</name>
<dbReference type="PANTHER" id="PTHR10801:SF0">
    <property type="entry name" value="DELTA(24)-STEROL REDUCTASE"/>
    <property type="match status" value="1"/>
</dbReference>
<protein>
    <recommendedName>
        <fullName evidence="2">Delta(24)-sterol reductase</fullName>
        <ecNumber evidence="2">1.3.1.72</ecNumber>
    </recommendedName>
</protein>
<dbReference type="InterPro" id="IPR040165">
    <property type="entry name" value="Diminuto-like"/>
</dbReference>
<evidence type="ECO:0000313" key="10">
    <source>
        <dbReference type="EMBL" id="CAF0873087.1"/>
    </source>
</evidence>
<evidence type="ECO:0000256" key="2">
    <source>
        <dbReference type="ARBA" id="ARBA00012405"/>
    </source>
</evidence>
<dbReference type="PROSITE" id="PS51387">
    <property type="entry name" value="FAD_PCMH"/>
    <property type="match status" value="1"/>
</dbReference>
<dbReference type="EMBL" id="CAJOBB010000189">
    <property type="protein sequence ID" value="CAF3602477.1"/>
    <property type="molecule type" value="Genomic_DNA"/>
</dbReference>
<evidence type="ECO:0000256" key="3">
    <source>
        <dbReference type="ARBA" id="ARBA00022692"/>
    </source>
</evidence>
<dbReference type="GO" id="GO:0008202">
    <property type="term" value="P:steroid metabolic process"/>
    <property type="evidence" value="ECO:0007669"/>
    <property type="project" value="TreeGrafter"/>
</dbReference>
<organism evidence="10 12">
    <name type="scientific">Adineta steineri</name>
    <dbReference type="NCBI Taxonomy" id="433720"/>
    <lineage>
        <taxon>Eukaryota</taxon>
        <taxon>Metazoa</taxon>
        <taxon>Spiralia</taxon>
        <taxon>Gnathifera</taxon>
        <taxon>Rotifera</taxon>
        <taxon>Eurotatoria</taxon>
        <taxon>Bdelloidea</taxon>
        <taxon>Adinetida</taxon>
        <taxon>Adinetidae</taxon>
        <taxon>Adineta</taxon>
    </lineage>
</organism>
<comment type="catalytic activity">
    <reaction evidence="8">
        <text>5alpha-cholest-8-en-3beta-ol + NADP(+) = zymosterol + NADPH + H(+)</text>
        <dbReference type="Rhea" id="RHEA:36399"/>
        <dbReference type="ChEBI" id="CHEBI:15378"/>
        <dbReference type="ChEBI" id="CHEBI:16608"/>
        <dbReference type="ChEBI" id="CHEBI:18252"/>
        <dbReference type="ChEBI" id="CHEBI:57783"/>
        <dbReference type="ChEBI" id="CHEBI:58349"/>
        <dbReference type="EC" id="1.3.1.72"/>
    </reaction>
    <physiologicalReaction direction="right-to-left" evidence="8">
        <dbReference type="Rhea" id="RHEA:36401"/>
    </physiologicalReaction>
</comment>
<evidence type="ECO:0000256" key="4">
    <source>
        <dbReference type="ARBA" id="ARBA00022989"/>
    </source>
</evidence>
<dbReference type="InterPro" id="IPR036318">
    <property type="entry name" value="FAD-bd_PCMH-like_sf"/>
</dbReference>
<dbReference type="GO" id="GO:0016020">
    <property type="term" value="C:membrane"/>
    <property type="evidence" value="ECO:0007669"/>
    <property type="project" value="UniProtKB-SubCell"/>
</dbReference>
<evidence type="ECO:0000313" key="11">
    <source>
        <dbReference type="EMBL" id="CAF3602477.1"/>
    </source>
</evidence>
<gene>
    <name evidence="10" type="ORF">IZO911_LOCUS10766</name>
    <name evidence="11" type="ORF">KXQ929_LOCUS5206</name>
</gene>
<evidence type="ECO:0000313" key="12">
    <source>
        <dbReference type="Proteomes" id="UP000663860"/>
    </source>
</evidence>
<dbReference type="Pfam" id="PF01565">
    <property type="entry name" value="FAD_binding_4"/>
    <property type="match status" value="1"/>
</dbReference>
<dbReference type="PANTHER" id="PTHR10801">
    <property type="entry name" value="24-DEHYDROCHOLESTEROL REDUCTASE"/>
    <property type="match status" value="1"/>
</dbReference>
<reference evidence="10" key="1">
    <citation type="submission" date="2021-02" db="EMBL/GenBank/DDBJ databases">
        <authorList>
            <person name="Nowell W R."/>
        </authorList>
    </citation>
    <scope>NUCLEOTIDE SEQUENCE</scope>
</reference>
<keyword evidence="6" id="KW-0472">Membrane</keyword>
<dbReference type="SUPFAM" id="SSF56176">
    <property type="entry name" value="FAD-binding/transporter-associated domain-like"/>
    <property type="match status" value="1"/>
</dbReference>
<dbReference type="Proteomes" id="UP000663868">
    <property type="component" value="Unassembled WGS sequence"/>
</dbReference>
<evidence type="ECO:0000256" key="8">
    <source>
        <dbReference type="ARBA" id="ARBA00052927"/>
    </source>
</evidence>
<evidence type="ECO:0000256" key="6">
    <source>
        <dbReference type="ARBA" id="ARBA00023136"/>
    </source>
</evidence>
<dbReference type="GO" id="GO:0071949">
    <property type="term" value="F:FAD binding"/>
    <property type="evidence" value="ECO:0007669"/>
    <property type="project" value="InterPro"/>
</dbReference>
<dbReference type="InterPro" id="IPR006094">
    <property type="entry name" value="Oxid_FAD_bind_N"/>
</dbReference>
<evidence type="ECO:0000259" key="9">
    <source>
        <dbReference type="PROSITE" id="PS51387"/>
    </source>
</evidence>
<proteinExistence type="predicted"/>
<dbReference type="Gene3D" id="3.30.465.10">
    <property type="match status" value="1"/>
</dbReference>